<organism evidence="1 2">
    <name type="scientific">Carpediemonas membranifera</name>
    <dbReference type="NCBI Taxonomy" id="201153"/>
    <lineage>
        <taxon>Eukaryota</taxon>
        <taxon>Metamonada</taxon>
        <taxon>Carpediemonas-like organisms</taxon>
        <taxon>Carpediemonas</taxon>
    </lineage>
</organism>
<protein>
    <submittedName>
        <fullName evidence="1">Uncharacterized protein</fullName>
    </submittedName>
</protein>
<accession>A0A8J6AS70</accession>
<evidence type="ECO:0000313" key="1">
    <source>
        <dbReference type="EMBL" id="KAG9390980.1"/>
    </source>
</evidence>
<dbReference type="EMBL" id="JAHDYR010000062">
    <property type="protein sequence ID" value="KAG9390980.1"/>
    <property type="molecule type" value="Genomic_DNA"/>
</dbReference>
<sequence length="316" mass="34978">MGERTILAVPKRRQVNEEIVRDANDARIPADSRRHFSPAERRHEAPAVYRSYRRHRSSNERNMKLRHDPSFCADAAWAPSSVDLKLTNASDGGMTRTKRLLPADVFSSTVDSARHQFYRDNAVKRIPNKLQRSLEMLSPDAVEALISDTHKHMDAQQALEIEGKLWGKLDSADGPVAQKPPPSRRDPTDWAALSAEDILRDFVLGPMSHVMEDANDLTRQRAQRLAGRSYAGSMRSVTVGPYVRRPGQRFTAPVLSSHPADTGRDTGLRGIPAQPLGTTARAVVGARVSTDLGRARFEGAAVRALQTLRPTIVSVL</sequence>
<evidence type="ECO:0000313" key="2">
    <source>
        <dbReference type="Proteomes" id="UP000717585"/>
    </source>
</evidence>
<name>A0A8J6AS70_9EUKA</name>
<keyword evidence="2" id="KW-1185">Reference proteome</keyword>
<reference evidence="1" key="1">
    <citation type="submission" date="2021-05" db="EMBL/GenBank/DDBJ databases">
        <title>A free-living protist that lacks canonical eukaryotic 1 DNA replication and segregation systems.</title>
        <authorList>
            <person name="Salas-Leiva D.E."/>
            <person name="Tromer E.C."/>
            <person name="Curtis B.A."/>
            <person name="Jerlstrom-Hultqvist J."/>
            <person name="Kolisko M."/>
            <person name="Yi Z."/>
            <person name="Salas-Leiva J.S."/>
            <person name="Gallot-Lavallee L."/>
            <person name="Kops G.J.P.L."/>
            <person name="Archibald J.M."/>
            <person name="Simpson A.G.B."/>
            <person name="Roger A.J."/>
        </authorList>
    </citation>
    <scope>NUCLEOTIDE SEQUENCE</scope>
    <source>
        <strain evidence="1">BICM</strain>
    </source>
</reference>
<gene>
    <name evidence="1" type="ORF">J8273_7254</name>
</gene>
<proteinExistence type="predicted"/>
<dbReference type="Proteomes" id="UP000717585">
    <property type="component" value="Unassembled WGS sequence"/>
</dbReference>
<dbReference type="AlphaFoldDB" id="A0A8J6AS70"/>
<comment type="caution">
    <text evidence="1">The sequence shown here is derived from an EMBL/GenBank/DDBJ whole genome shotgun (WGS) entry which is preliminary data.</text>
</comment>